<reference evidence="2" key="1">
    <citation type="journal article" date="2019" name="Int. J. Syst. Evol. Microbiol.">
        <title>The Global Catalogue of Microorganisms (GCM) 10K type strain sequencing project: providing services to taxonomists for standard genome sequencing and annotation.</title>
        <authorList>
            <consortium name="The Broad Institute Genomics Platform"/>
            <consortium name="The Broad Institute Genome Sequencing Center for Infectious Disease"/>
            <person name="Wu L."/>
            <person name="Ma J."/>
        </authorList>
    </citation>
    <scope>NUCLEOTIDE SEQUENCE [LARGE SCALE GENOMIC DNA]</scope>
    <source>
        <strain evidence="2">CGMCC 4.7248</strain>
    </source>
</reference>
<evidence type="ECO:0000313" key="1">
    <source>
        <dbReference type="EMBL" id="MFC5639040.1"/>
    </source>
</evidence>
<sequence length="95" mass="10217">MRAALALGSVSRVDRGYLGESVVLVNRPIDSDCATPRRRSGHDLAPAVPDGMYRDVILPDGRSLVAGFRPIDVAVAKKDFACGAWLHSPARTAMR</sequence>
<proteinExistence type="predicted"/>
<protein>
    <submittedName>
        <fullName evidence="1">Uncharacterized protein</fullName>
    </submittedName>
</protein>
<comment type="caution">
    <text evidence="1">The sequence shown here is derived from an EMBL/GenBank/DDBJ whole genome shotgun (WGS) entry which is preliminary data.</text>
</comment>
<accession>A0ABW0V3K9</accession>
<dbReference type="EMBL" id="JBHSNY010000016">
    <property type="protein sequence ID" value="MFC5639040.1"/>
    <property type="molecule type" value="Genomic_DNA"/>
</dbReference>
<dbReference type="RefSeq" id="WP_381030702.1">
    <property type="nucleotide sequence ID" value="NZ_JBHSNY010000016.1"/>
</dbReference>
<dbReference type="Proteomes" id="UP001596154">
    <property type="component" value="Unassembled WGS sequence"/>
</dbReference>
<name>A0ABW0V3K9_9ACTN</name>
<evidence type="ECO:0000313" key="2">
    <source>
        <dbReference type="Proteomes" id="UP001596154"/>
    </source>
</evidence>
<keyword evidence="2" id="KW-1185">Reference proteome</keyword>
<organism evidence="1 2">
    <name type="scientific">Streptomyces bullii</name>
    <dbReference type="NCBI Taxonomy" id="349910"/>
    <lineage>
        <taxon>Bacteria</taxon>
        <taxon>Bacillati</taxon>
        <taxon>Actinomycetota</taxon>
        <taxon>Actinomycetes</taxon>
        <taxon>Kitasatosporales</taxon>
        <taxon>Streptomycetaceae</taxon>
        <taxon>Streptomyces</taxon>
    </lineage>
</organism>
<gene>
    <name evidence="1" type="ORF">ACFPZJ_35900</name>
</gene>